<feature type="domain" description="NAD-dependent epimerase/dehydratase" evidence="3">
    <location>
        <begin position="11"/>
        <end position="267"/>
    </location>
</feature>
<dbReference type="InParanoid" id="A0A2P5HHE5"/>
<dbReference type="InterPro" id="IPR050425">
    <property type="entry name" value="NAD(P)_dehydrat-like"/>
</dbReference>
<dbReference type="PANTHER" id="PTHR10366">
    <property type="entry name" value="NAD DEPENDENT EPIMERASE/DEHYDRATASE"/>
    <property type="match status" value="1"/>
</dbReference>
<sequence length="364" mass="40367">MAPNASKTSAVLVTGGSGFIALELISQLLAKGYAVHATVRSVGNIAKVSCLQDLKTQHPEGKLLLFEADLLQTGSFHSAMQGCDTVFHVASPFKVPEKIKDGYSDMVQPALQGTRNVLKAVEDTPSVQRVVFTSTTGAIAGDYKDVIDKMRVMSHDYFNETSTVKHNPYHYSKVLAEKEAWKISEEQQHSGQRRWDLVVICPAFVLGPTLRHSSESGSLFLMDELLSGLMFYGVPDLSFLPVDVRDVATAHIRAAELKEAYGRYIVGPPKTTTFLEISKHFKKLRSGTPWVPSFQLPTPLVRIVGPLFGLSQKWMSGNLGVRFAVDNTRSISELGLDYRSLEETLNDHYESWEKNNRNCKTTTN</sequence>
<dbReference type="InterPro" id="IPR001509">
    <property type="entry name" value="Epimerase_deHydtase"/>
</dbReference>
<reference evidence="4" key="1">
    <citation type="submission" date="2017-09" db="EMBL/GenBank/DDBJ databases">
        <title>Polyketide synthases of a Diaporthe helianthi virulent isolate.</title>
        <authorList>
            <person name="Baroncelli R."/>
        </authorList>
    </citation>
    <scope>NUCLEOTIDE SEQUENCE [LARGE SCALE GENOMIC DNA]</scope>
    <source>
        <strain evidence="4">7/96</strain>
    </source>
</reference>
<dbReference type="InterPro" id="IPR036291">
    <property type="entry name" value="NAD(P)-bd_dom_sf"/>
</dbReference>
<gene>
    <name evidence="4" type="ORF">DHEL01_v211933</name>
</gene>
<dbReference type="Gene3D" id="3.40.50.720">
    <property type="entry name" value="NAD(P)-binding Rossmann-like Domain"/>
    <property type="match status" value="1"/>
</dbReference>
<dbReference type="PANTHER" id="PTHR10366:SF564">
    <property type="entry name" value="STEROL-4-ALPHA-CARBOXYLATE 3-DEHYDROGENASE, DECARBOXYLATING"/>
    <property type="match status" value="1"/>
</dbReference>
<protein>
    <submittedName>
        <fullName evidence="4">NAD dependent epimerase/dehydratase</fullName>
    </submittedName>
</protein>
<proteinExistence type="inferred from homology"/>
<keyword evidence="5" id="KW-1185">Reference proteome</keyword>
<dbReference type="FunFam" id="3.40.50.720:FF:000085">
    <property type="entry name" value="Dihydroflavonol reductase"/>
    <property type="match status" value="1"/>
</dbReference>
<evidence type="ECO:0000313" key="5">
    <source>
        <dbReference type="Proteomes" id="UP000094444"/>
    </source>
</evidence>
<comment type="similarity">
    <text evidence="2">Belongs to the NAD(P)-dependent epimerase/dehydratase family. Dihydroflavonol-4-reductase subfamily.</text>
</comment>
<organism evidence="4 5">
    <name type="scientific">Diaporthe helianthi</name>
    <dbReference type="NCBI Taxonomy" id="158607"/>
    <lineage>
        <taxon>Eukaryota</taxon>
        <taxon>Fungi</taxon>
        <taxon>Dikarya</taxon>
        <taxon>Ascomycota</taxon>
        <taxon>Pezizomycotina</taxon>
        <taxon>Sordariomycetes</taxon>
        <taxon>Sordariomycetidae</taxon>
        <taxon>Diaporthales</taxon>
        <taxon>Diaporthaceae</taxon>
        <taxon>Diaporthe</taxon>
    </lineage>
</organism>
<name>A0A2P5HHE5_DIAHE</name>
<evidence type="ECO:0000259" key="3">
    <source>
        <dbReference type="Pfam" id="PF01370"/>
    </source>
</evidence>
<dbReference type="Pfam" id="PF01370">
    <property type="entry name" value="Epimerase"/>
    <property type="match status" value="1"/>
</dbReference>
<dbReference type="GO" id="GO:0016616">
    <property type="term" value="F:oxidoreductase activity, acting on the CH-OH group of donors, NAD or NADP as acceptor"/>
    <property type="evidence" value="ECO:0007669"/>
    <property type="project" value="TreeGrafter"/>
</dbReference>
<evidence type="ECO:0000313" key="4">
    <source>
        <dbReference type="EMBL" id="POS69675.1"/>
    </source>
</evidence>
<dbReference type="EMBL" id="MAVT02002075">
    <property type="protein sequence ID" value="POS69675.1"/>
    <property type="molecule type" value="Genomic_DNA"/>
</dbReference>
<accession>A0A2P5HHE5</accession>
<keyword evidence="1" id="KW-0560">Oxidoreductase</keyword>
<dbReference type="AlphaFoldDB" id="A0A2P5HHE5"/>
<evidence type="ECO:0000256" key="2">
    <source>
        <dbReference type="ARBA" id="ARBA00023445"/>
    </source>
</evidence>
<dbReference type="STRING" id="158607.A0A2P5HHE5"/>
<evidence type="ECO:0000256" key="1">
    <source>
        <dbReference type="ARBA" id="ARBA00023002"/>
    </source>
</evidence>
<dbReference type="Proteomes" id="UP000094444">
    <property type="component" value="Unassembled WGS sequence"/>
</dbReference>
<dbReference type="OrthoDB" id="2735536at2759"/>
<dbReference type="SUPFAM" id="SSF51735">
    <property type="entry name" value="NAD(P)-binding Rossmann-fold domains"/>
    <property type="match status" value="1"/>
</dbReference>
<comment type="caution">
    <text evidence="4">The sequence shown here is derived from an EMBL/GenBank/DDBJ whole genome shotgun (WGS) entry which is preliminary data.</text>
</comment>